<protein>
    <submittedName>
        <fullName evidence="2">Low temperature requirement protein A</fullName>
    </submittedName>
</protein>
<name>A0ABP9DLQ9_9BACT</name>
<evidence type="ECO:0000313" key="2">
    <source>
        <dbReference type="EMBL" id="GAA4846786.1"/>
    </source>
</evidence>
<dbReference type="InterPro" id="IPR010640">
    <property type="entry name" value="Low_temperature_requirement_A"/>
</dbReference>
<reference evidence="3" key="1">
    <citation type="journal article" date="2019" name="Int. J. Syst. Evol. Microbiol.">
        <title>The Global Catalogue of Microorganisms (GCM) 10K type strain sequencing project: providing services to taxonomists for standard genome sequencing and annotation.</title>
        <authorList>
            <consortium name="The Broad Institute Genomics Platform"/>
            <consortium name="The Broad Institute Genome Sequencing Center for Infectious Disease"/>
            <person name="Wu L."/>
            <person name="Ma J."/>
        </authorList>
    </citation>
    <scope>NUCLEOTIDE SEQUENCE [LARGE SCALE GENOMIC DNA]</scope>
    <source>
        <strain evidence="3">JCM 18326</strain>
    </source>
</reference>
<evidence type="ECO:0000256" key="1">
    <source>
        <dbReference type="SAM" id="Phobius"/>
    </source>
</evidence>
<keyword evidence="3" id="KW-1185">Reference proteome</keyword>
<gene>
    <name evidence="2" type="ORF">GCM10023331_34380</name>
</gene>
<organism evidence="2 3">
    <name type="scientific">Algivirga pacifica</name>
    <dbReference type="NCBI Taxonomy" id="1162670"/>
    <lineage>
        <taxon>Bacteria</taxon>
        <taxon>Pseudomonadati</taxon>
        <taxon>Bacteroidota</taxon>
        <taxon>Cytophagia</taxon>
        <taxon>Cytophagales</taxon>
        <taxon>Flammeovirgaceae</taxon>
        <taxon>Algivirga</taxon>
    </lineage>
</organism>
<comment type="caution">
    <text evidence="2">The sequence shown here is derived from an EMBL/GenBank/DDBJ whole genome shotgun (WGS) entry which is preliminary data.</text>
</comment>
<feature type="transmembrane region" description="Helical" evidence="1">
    <location>
        <begin position="230"/>
        <end position="248"/>
    </location>
</feature>
<feature type="transmembrane region" description="Helical" evidence="1">
    <location>
        <begin position="293"/>
        <end position="312"/>
    </location>
</feature>
<keyword evidence="1" id="KW-0472">Membrane</keyword>
<feature type="transmembrane region" description="Helical" evidence="1">
    <location>
        <begin position="52"/>
        <end position="72"/>
    </location>
</feature>
<dbReference type="Proteomes" id="UP001500298">
    <property type="component" value="Unassembled WGS sequence"/>
</dbReference>
<feature type="transmembrane region" description="Helical" evidence="1">
    <location>
        <begin position="198"/>
        <end position="218"/>
    </location>
</feature>
<sequence>MSTSKKIRLYLNEERKATWLELFFDLIFVVALGKTTHLLSHTHHGHLEEGSWVRFIIVFIPLWWIWVGHTVFSNRFDADERPHRLATLLLMFLLIILSVLINEDIGKNYQLFIAVYSIARLFIAGFYFLASKDYPDNADYSKKRGFIFSIGALICLSAVLFPLPYASYIFYIGLAFDILSPFLFFRNTKHFPIDKDHLVERVGLLAIILLGESIISLSQGIEGVDWETQTIVTAIVGFLLLCMIWWIYFDSFPFLLESKLDANGFAILYSQLMTYMAFAILANAIRHAILDDLVLIEFRIMALAGIVLFYLGKQTAYFFNVMEYRQPIIQNTLITFVIVGASLWLPSAQYILIGICCSMGGYIVLNYFTQLKLYGKASM</sequence>
<feature type="transmembrane region" description="Helical" evidence="1">
    <location>
        <begin position="168"/>
        <end position="186"/>
    </location>
</feature>
<proteinExistence type="predicted"/>
<keyword evidence="1" id="KW-1133">Transmembrane helix</keyword>
<dbReference type="EMBL" id="BAABJX010000055">
    <property type="protein sequence ID" value="GAA4846786.1"/>
    <property type="molecule type" value="Genomic_DNA"/>
</dbReference>
<feature type="transmembrane region" description="Helical" evidence="1">
    <location>
        <begin position="260"/>
        <end position="281"/>
    </location>
</feature>
<accession>A0ABP9DLQ9</accession>
<dbReference type="RefSeq" id="WP_345374042.1">
    <property type="nucleotide sequence ID" value="NZ_BAABJX010000055.1"/>
</dbReference>
<dbReference type="PANTHER" id="PTHR36840">
    <property type="entry name" value="BLL5714 PROTEIN"/>
    <property type="match status" value="1"/>
</dbReference>
<feature type="transmembrane region" description="Helical" evidence="1">
    <location>
        <begin position="20"/>
        <end position="40"/>
    </location>
</feature>
<feature type="transmembrane region" description="Helical" evidence="1">
    <location>
        <begin position="350"/>
        <end position="369"/>
    </location>
</feature>
<feature type="transmembrane region" description="Helical" evidence="1">
    <location>
        <begin position="84"/>
        <end position="102"/>
    </location>
</feature>
<dbReference type="PANTHER" id="PTHR36840:SF1">
    <property type="entry name" value="BLL5714 PROTEIN"/>
    <property type="match status" value="1"/>
</dbReference>
<dbReference type="Pfam" id="PF06772">
    <property type="entry name" value="LtrA"/>
    <property type="match status" value="1"/>
</dbReference>
<feature type="transmembrane region" description="Helical" evidence="1">
    <location>
        <begin position="324"/>
        <end position="344"/>
    </location>
</feature>
<feature type="transmembrane region" description="Helical" evidence="1">
    <location>
        <begin position="145"/>
        <end position="162"/>
    </location>
</feature>
<evidence type="ECO:0000313" key="3">
    <source>
        <dbReference type="Proteomes" id="UP001500298"/>
    </source>
</evidence>
<feature type="transmembrane region" description="Helical" evidence="1">
    <location>
        <begin position="108"/>
        <end position="129"/>
    </location>
</feature>
<keyword evidence="1" id="KW-0812">Transmembrane</keyword>